<protein>
    <recommendedName>
        <fullName evidence="1">Amine oxidase</fullName>
        <ecNumber evidence="1">1.4.3.-</ecNumber>
    </recommendedName>
</protein>
<dbReference type="OrthoDB" id="5379943at2759"/>
<organism evidence="3 4">
    <name type="scientific">Mytilus coruscus</name>
    <name type="common">Sea mussel</name>
    <dbReference type="NCBI Taxonomy" id="42192"/>
    <lineage>
        <taxon>Eukaryota</taxon>
        <taxon>Metazoa</taxon>
        <taxon>Spiralia</taxon>
        <taxon>Lophotrochozoa</taxon>
        <taxon>Mollusca</taxon>
        <taxon>Bivalvia</taxon>
        <taxon>Autobranchia</taxon>
        <taxon>Pteriomorphia</taxon>
        <taxon>Mytilida</taxon>
        <taxon>Mytiloidea</taxon>
        <taxon>Mytilidae</taxon>
        <taxon>Mytilinae</taxon>
        <taxon>Mytilus</taxon>
    </lineage>
</organism>
<dbReference type="Gene3D" id="2.70.98.20">
    <property type="entry name" value="Copper amine oxidase, catalytic domain"/>
    <property type="match status" value="2"/>
</dbReference>
<dbReference type="GO" id="GO:0008131">
    <property type="term" value="F:primary methylamine oxidase activity"/>
    <property type="evidence" value="ECO:0007669"/>
    <property type="project" value="InterPro"/>
</dbReference>
<accession>A0A6J8E8W4</accession>
<dbReference type="GO" id="GO:0005886">
    <property type="term" value="C:plasma membrane"/>
    <property type="evidence" value="ECO:0007669"/>
    <property type="project" value="TreeGrafter"/>
</dbReference>
<dbReference type="SUPFAM" id="SSF49998">
    <property type="entry name" value="Amine oxidase catalytic domain"/>
    <property type="match status" value="1"/>
</dbReference>
<evidence type="ECO:0000313" key="3">
    <source>
        <dbReference type="EMBL" id="CAC5416608.1"/>
    </source>
</evidence>
<evidence type="ECO:0000256" key="1">
    <source>
        <dbReference type="RuleBase" id="RU000672"/>
    </source>
</evidence>
<keyword evidence="4" id="KW-1185">Reference proteome</keyword>
<dbReference type="Proteomes" id="UP000507470">
    <property type="component" value="Unassembled WGS sequence"/>
</dbReference>
<proteinExistence type="inferred from homology"/>
<name>A0A6J8E8W4_MYTCO</name>
<comment type="PTM">
    <text evidence="1">Topaquinone (TPQ) is generated by copper-dependent autoxidation of a specific tyrosyl residue.</text>
</comment>
<keyword evidence="1" id="KW-0479">Metal-binding</keyword>
<evidence type="ECO:0000259" key="2">
    <source>
        <dbReference type="Pfam" id="PF01179"/>
    </source>
</evidence>
<dbReference type="EC" id="1.4.3.-" evidence="1"/>
<keyword evidence="1 3" id="KW-0560">Oxidoreductase</keyword>
<dbReference type="EMBL" id="CACVKT020008663">
    <property type="protein sequence ID" value="CAC5416608.1"/>
    <property type="molecule type" value="Genomic_DNA"/>
</dbReference>
<dbReference type="InterPro" id="IPR049947">
    <property type="entry name" value="Cu_Am_Ox_Cu-bd"/>
</dbReference>
<dbReference type="InterPro" id="IPR000269">
    <property type="entry name" value="Cu_amine_oxidase"/>
</dbReference>
<evidence type="ECO:0000313" key="4">
    <source>
        <dbReference type="Proteomes" id="UP000507470"/>
    </source>
</evidence>
<dbReference type="InterPro" id="IPR036460">
    <property type="entry name" value="Cu_amine_oxidase_C_sf"/>
</dbReference>
<feature type="domain" description="Copper amine oxidase catalytic" evidence="2">
    <location>
        <begin position="177"/>
        <end position="331"/>
    </location>
</feature>
<dbReference type="GO" id="GO:0009308">
    <property type="term" value="P:amine metabolic process"/>
    <property type="evidence" value="ECO:0007669"/>
    <property type="project" value="UniProtKB-UniRule"/>
</dbReference>
<dbReference type="PANTHER" id="PTHR10638">
    <property type="entry name" value="COPPER AMINE OXIDASE"/>
    <property type="match status" value="1"/>
</dbReference>
<dbReference type="InterPro" id="IPR015798">
    <property type="entry name" value="Cu_amine_oxidase_C"/>
</dbReference>
<reference evidence="3 4" key="1">
    <citation type="submission" date="2020-06" db="EMBL/GenBank/DDBJ databases">
        <authorList>
            <person name="Li R."/>
            <person name="Bekaert M."/>
        </authorList>
    </citation>
    <scope>NUCLEOTIDE SEQUENCE [LARGE SCALE GENOMIC DNA]</scope>
    <source>
        <strain evidence="4">wild</strain>
    </source>
</reference>
<gene>
    <name evidence="3" type="ORF">MCOR_49208</name>
</gene>
<dbReference type="PANTHER" id="PTHR10638:SF20">
    <property type="entry name" value="AMINE OXIDASE"/>
    <property type="match status" value="1"/>
</dbReference>
<comment type="cofactor">
    <cofactor evidence="1">
        <name>Cu cation</name>
        <dbReference type="ChEBI" id="CHEBI:23378"/>
    </cofactor>
    <text evidence="1">Contains 1 topaquinone per subunit.</text>
</comment>
<dbReference type="AlphaFoldDB" id="A0A6J8E8W4"/>
<dbReference type="PRINTS" id="PR00766">
    <property type="entry name" value="CUDAOXIDASE"/>
</dbReference>
<dbReference type="PROSITE" id="PS01165">
    <property type="entry name" value="COPPER_AMINE_OXID_2"/>
    <property type="match status" value="1"/>
</dbReference>
<dbReference type="Pfam" id="PF01179">
    <property type="entry name" value="Cu_amine_oxid"/>
    <property type="match status" value="2"/>
</dbReference>
<feature type="domain" description="Copper amine oxidase catalytic" evidence="2">
    <location>
        <begin position="3"/>
        <end position="133"/>
    </location>
</feature>
<keyword evidence="1" id="KW-0186">Copper</keyword>
<dbReference type="GO" id="GO:0005507">
    <property type="term" value="F:copper ion binding"/>
    <property type="evidence" value="ECO:0007669"/>
    <property type="project" value="InterPro"/>
</dbReference>
<keyword evidence="1" id="KW-0801">TPQ</keyword>
<comment type="similarity">
    <text evidence="1">Belongs to the copper/topaquinone oxidase family.</text>
</comment>
<sequence length="386" mass="44270">MSTDGKRYNIKGRQVTYMFWKFDISLSIFTGPRLFDIRFKGQFIAYEISVQELTSFYSGYKPTEHYFNFSDVRLVLGSRSKYLEPGVDCPIDATYVGSYFVDRSSNTPIHNARSFCVFELNTEMPLRRHQGYLRSSHRFYEGMTGGTEVKVSASGVIIATYHGRQNPYSFEISENFNRKLKVTEKQAAYKHNILQPKLPVISNNNIKDKFGNTPGYRILNTGLTHNIRPPGTGNEPGISWSRYQVAITNRKESEPGSSSIYQHKNPDQPIVRFQDFIDDDENIIDKDIVAWITMGFHHIPTKEDLPDTHTPGTGQSFFLLPFNYFDENPAMSSRNAIRIDPIDVKGQTKSVKVERYGVRKDIDCIPPKNYYDQVIKGDPCLEVQCL</sequence>
<dbReference type="GO" id="GO:0048038">
    <property type="term" value="F:quinone binding"/>
    <property type="evidence" value="ECO:0007669"/>
    <property type="project" value="InterPro"/>
</dbReference>